<proteinExistence type="inferred from homology"/>
<feature type="domain" description="Pirin N-terminal" evidence="4">
    <location>
        <begin position="56"/>
        <end position="116"/>
    </location>
</feature>
<dbReference type="Proteomes" id="UP000184368">
    <property type="component" value="Unassembled WGS sequence"/>
</dbReference>
<dbReference type="STRING" id="1302690.BUE76_21570"/>
<evidence type="ECO:0000313" key="6">
    <source>
        <dbReference type="EMBL" id="SHF18381.1"/>
    </source>
</evidence>
<dbReference type="InterPro" id="IPR014710">
    <property type="entry name" value="RmlC-like_jellyroll"/>
</dbReference>
<dbReference type="InterPro" id="IPR011051">
    <property type="entry name" value="RmlC_Cupin_sf"/>
</dbReference>
<dbReference type="PIRSF" id="PIRSF006232">
    <property type="entry name" value="Pirin"/>
    <property type="match status" value="1"/>
</dbReference>
<organism evidence="6 7">
    <name type="scientific">Cnuella takakiae</name>
    <dbReference type="NCBI Taxonomy" id="1302690"/>
    <lineage>
        <taxon>Bacteria</taxon>
        <taxon>Pseudomonadati</taxon>
        <taxon>Bacteroidota</taxon>
        <taxon>Chitinophagia</taxon>
        <taxon>Chitinophagales</taxon>
        <taxon>Chitinophagaceae</taxon>
        <taxon>Cnuella</taxon>
    </lineage>
</organism>
<feature type="binding site" evidence="2">
    <location>
        <position position="101"/>
    </location>
    <ligand>
        <name>Fe cation</name>
        <dbReference type="ChEBI" id="CHEBI:24875"/>
    </ligand>
</feature>
<dbReference type="PANTHER" id="PTHR13903:SF8">
    <property type="entry name" value="PIRIN"/>
    <property type="match status" value="1"/>
</dbReference>
<protein>
    <recommendedName>
        <fullName evidence="8">Pirin N-terminal domain-containing protein</fullName>
    </recommendedName>
</protein>
<evidence type="ECO:0000256" key="1">
    <source>
        <dbReference type="ARBA" id="ARBA00008416"/>
    </source>
</evidence>
<comment type="cofactor">
    <cofactor evidence="2">
        <name>Fe cation</name>
        <dbReference type="ChEBI" id="CHEBI:24875"/>
    </cofactor>
    <text evidence="2">Binds 1 Fe cation per subunit.</text>
</comment>
<dbReference type="AlphaFoldDB" id="A0A1M4ZK56"/>
<dbReference type="CDD" id="cd02247">
    <property type="entry name" value="cupin_pirin_C"/>
    <property type="match status" value="1"/>
</dbReference>
<comment type="similarity">
    <text evidence="1 3">Belongs to the pirin family.</text>
</comment>
<dbReference type="RefSeq" id="WP_073042055.1">
    <property type="nucleotide sequence ID" value="NZ_FQUO01000005.1"/>
</dbReference>
<feature type="binding site" evidence="2">
    <location>
        <position position="60"/>
    </location>
    <ligand>
        <name>Fe cation</name>
        <dbReference type="ChEBI" id="CHEBI:24875"/>
    </ligand>
</feature>
<dbReference type="InterPro" id="IPR003829">
    <property type="entry name" value="Pirin_N_dom"/>
</dbReference>
<dbReference type="Pfam" id="PF02678">
    <property type="entry name" value="Pirin"/>
    <property type="match status" value="1"/>
</dbReference>
<accession>A0A1M4ZK56</accession>
<dbReference type="OrthoDB" id="321327at2"/>
<feature type="binding site" evidence="2">
    <location>
        <position position="62"/>
    </location>
    <ligand>
        <name>Fe cation</name>
        <dbReference type="ChEBI" id="CHEBI:24875"/>
    </ligand>
</feature>
<dbReference type="InterPro" id="IPR012093">
    <property type="entry name" value="Pirin"/>
</dbReference>
<evidence type="ECO:0000259" key="5">
    <source>
        <dbReference type="Pfam" id="PF05726"/>
    </source>
</evidence>
<dbReference type="Gene3D" id="2.60.120.10">
    <property type="entry name" value="Jelly Rolls"/>
    <property type="match status" value="2"/>
</dbReference>
<keyword evidence="2" id="KW-0479">Metal-binding</keyword>
<reference evidence="6 7" key="1">
    <citation type="submission" date="2016-11" db="EMBL/GenBank/DDBJ databases">
        <authorList>
            <person name="Jaros S."/>
            <person name="Januszkiewicz K."/>
            <person name="Wedrychowicz H."/>
        </authorList>
    </citation>
    <scope>NUCLEOTIDE SEQUENCE [LARGE SCALE GENOMIC DNA]</scope>
    <source>
        <strain evidence="6 7">DSM 26897</strain>
    </source>
</reference>
<evidence type="ECO:0000259" key="4">
    <source>
        <dbReference type="Pfam" id="PF02678"/>
    </source>
</evidence>
<keyword evidence="7" id="KW-1185">Reference proteome</keyword>
<evidence type="ECO:0008006" key="8">
    <source>
        <dbReference type="Google" id="ProtNLM"/>
    </source>
</evidence>
<name>A0A1M4ZK56_9BACT</name>
<dbReference type="PANTHER" id="PTHR13903">
    <property type="entry name" value="PIRIN-RELATED"/>
    <property type="match status" value="1"/>
</dbReference>
<dbReference type="InterPro" id="IPR008778">
    <property type="entry name" value="Pirin_C_dom"/>
</dbReference>
<evidence type="ECO:0000313" key="7">
    <source>
        <dbReference type="Proteomes" id="UP000184368"/>
    </source>
</evidence>
<dbReference type="Pfam" id="PF05726">
    <property type="entry name" value="Pirin_C"/>
    <property type="match status" value="1"/>
</dbReference>
<feature type="binding site" evidence="2">
    <location>
        <position position="99"/>
    </location>
    <ligand>
        <name>Fe cation</name>
        <dbReference type="ChEBI" id="CHEBI:24875"/>
    </ligand>
</feature>
<evidence type="ECO:0000256" key="3">
    <source>
        <dbReference type="RuleBase" id="RU003457"/>
    </source>
</evidence>
<dbReference type="EMBL" id="FQUO01000005">
    <property type="protein sequence ID" value="SHF18381.1"/>
    <property type="molecule type" value="Genomic_DNA"/>
</dbReference>
<keyword evidence="2" id="KW-0408">Iron</keyword>
<dbReference type="SUPFAM" id="SSF51182">
    <property type="entry name" value="RmlC-like cupins"/>
    <property type="match status" value="1"/>
</dbReference>
<dbReference type="GO" id="GO:0046872">
    <property type="term" value="F:metal ion binding"/>
    <property type="evidence" value="ECO:0007669"/>
    <property type="project" value="UniProtKB-KW"/>
</dbReference>
<sequence>MNNKRKLTRTYTPPAQPGFLGAGHMARPVVSGGFAQTDPFIFLMDDWLDKKDDQPVGGPHPHAGFETVSLVLEGEIGGADHKLRAGDFEIMTAGSGIVHTETIEQKTRMRLLQLWLALPKANRWATPRLQNLPLAHVPTKSQDGTTIRLYSGTWANLASPVQNHTPLLVADITVDPNKATVLNLPANYNTFLYVIEGSAQVGADEQLLSKDQVGWLDLQENSGQSELDLIAGDAGIRLVLYAGKPTGDPIVAHGPFIADTAEDIQRLYQDYRRGHMQHIATVDESQLLYL</sequence>
<feature type="domain" description="Pirin C-terminal" evidence="5">
    <location>
        <begin position="170"/>
        <end position="276"/>
    </location>
</feature>
<gene>
    <name evidence="6" type="ORF">SAMN05444008_105252</name>
</gene>
<evidence type="ECO:0000256" key="2">
    <source>
        <dbReference type="PIRSR" id="PIRSR006232-1"/>
    </source>
</evidence>